<protein>
    <recommendedName>
        <fullName evidence="3">Protein kinase domain-containing protein</fullName>
    </recommendedName>
</protein>
<dbReference type="Proteomes" id="UP000766486">
    <property type="component" value="Unassembled WGS sequence"/>
</dbReference>
<accession>A0ABY6UJR9</accession>
<evidence type="ECO:0008006" key="3">
    <source>
        <dbReference type="Google" id="ProtNLM"/>
    </source>
</evidence>
<organism evidence="1 2">
    <name type="scientific">Bionectria ochroleuca</name>
    <name type="common">Gliocladium roseum</name>
    <dbReference type="NCBI Taxonomy" id="29856"/>
    <lineage>
        <taxon>Eukaryota</taxon>
        <taxon>Fungi</taxon>
        <taxon>Dikarya</taxon>
        <taxon>Ascomycota</taxon>
        <taxon>Pezizomycotina</taxon>
        <taxon>Sordariomycetes</taxon>
        <taxon>Hypocreomycetidae</taxon>
        <taxon>Hypocreales</taxon>
        <taxon>Bionectriaceae</taxon>
        <taxon>Clonostachys</taxon>
    </lineage>
</organism>
<reference evidence="1 2" key="1">
    <citation type="submission" date="2019-06" db="EMBL/GenBank/DDBJ databases">
        <authorList>
            <person name="Broberg M."/>
        </authorList>
    </citation>
    <scope>NUCLEOTIDE SEQUENCE [LARGE SCALE GENOMIC DNA]</scope>
</reference>
<name>A0ABY6UJR9_BIOOC</name>
<dbReference type="InterPro" id="IPR025213">
    <property type="entry name" value="Sim4_Fta2"/>
</dbReference>
<sequence length="281" mass="31997">MPKKPRSAQIPVQLPPCEGPKLKLFEHHNCEIAWGPRLEGDGGDGSSTKQGYAFRVRIKGKDYAIKVFKFYDPMAKKHIWGPLIGRDTPLNIVSYYNDPFYNECRAYGRIHEAAKSKRYKSRVTDAAVTCHGFMFLGVKDQKILEDLGIDLELDKVDPLYQQGTAGGFKPRAIVKELASNEPGVGGEGLKKVLDRIVTLNGQRIYNEDIHLNNFRDGRLVDFGSSWTEPHRMLDAQKTEKAYGTRIADRLMFDEMVEKDKISNPDKILAVHPMKLHLRRRK</sequence>
<proteinExistence type="predicted"/>
<dbReference type="Pfam" id="PF13095">
    <property type="entry name" value="FTA2"/>
    <property type="match status" value="1"/>
</dbReference>
<gene>
    <name evidence="1" type="ORF">CLO192961_LOCUS305496</name>
</gene>
<dbReference type="EMBL" id="CABFNS010000833">
    <property type="protein sequence ID" value="VUC31500.1"/>
    <property type="molecule type" value="Genomic_DNA"/>
</dbReference>
<evidence type="ECO:0000313" key="2">
    <source>
        <dbReference type="Proteomes" id="UP000766486"/>
    </source>
</evidence>
<keyword evidence="2" id="KW-1185">Reference proteome</keyword>
<evidence type="ECO:0000313" key="1">
    <source>
        <dbReference type="EMBL" id="VUC31500.1"/>
    </source>
</evidence>
<comment type="caution">
    <text evidence="1">The sequence shown here is derived from an EMBL/GenBank/DDBJ whole genome shotgun (WGS) entry which is preliminary data.</text>
</comment>